<dbReference type="AlphaFoldDB" id="A0A3A5HC02"/>
<gene>
    <name evidence="4" type="ORF">D4739_04690</name>
</gene>
<evidence type="ECO:0000256" key="1">
    <source>
        <dbReference type="ARBA" id="ARBA00009129"/>
    </source>
</evidence>
<dbReference type="SUPFAM" id="SSF69047">
    <property type="entry name" value="Hypothetical protein YjbJ"/>
    <property type="match status" value="1"/>
</dbReference>
<evidence type="ECO:0000313" key="5">
    <source>
        <dbReference type="Proteomes" id="UP000276542"/>
    </source>
</evidence>
<dbReference type="RefSeq" id="WP_120059484.1">
    <property type="nucleotide sequence ID" value="NZ_QYRP01000002.1"/>
</dbReference>
<dbReference type="OrthoDB" id="2143260at2"/>
<dbReference type="EMBL" id="QYRP01000002">
    <property type="protein sequence ID" value="RJS45584.1"/>
    <property type="molecule type" value="Genomic_DNA"/>
</dbReference>
<sequence length="60" mass="6391">MGLDDKFANKAEELKGQAKEAVGKFNDDPELEGEGKADQVSAGAKQKVEDLKDAIKGKLS</sequence>
<name>A0A3A5HC02_9ACTN</name>
<keyword evidence="5" id="KW-1185">Reference proteome</keyword>
<comment type="caution">
    <text evidence="4">The sequence shown here is derived from an EMBL/GenBank/DDBJ whole genome shotgun (WGS) entry which is preliminary data.</text>
</comment>
<feature type="domain" description="CsbD-like" evidence="3">
    <location>
        <begin position="5"/>
        <end position="56"/>
    </location>
</feature>
<proteinExistence type="inferred from homology"/>
<accession>A0A3A5HC02</accession>
<dbReference type="Pfam" id="PF05532">
    <property type="entry name" value="CsbD"/>
    <property type="match status" value="1"/>
</dbReference>
<feature type="compositionally biased region" description="Basic and acidic residues" evidence="2">
    <location>
        <begin position="1"/>
        <end position="37"/>
    </location>
</feature>
<organism evidence="4 5">
    <name type="scientific">Nocardioides cavernaquae</name>
    <dbReference type="NCBI Taxonomy" id="2321396"/>
    <lineage>
        <taxon>Bacteria</taxon>
        <taxon>Bacillati</taxon>
        <taxon>Actinomycetota</taxon>
        <taxon>Actinomycetes</taxon>
        <taxon>Propionibacteriales</taxon>
        <taxon>Nocardioidaceae</taxon>
        <taxon>Nocardioides</taxon>
    </lineage>
</organism>
<dbReference type="InterPro" id="IPR008462">
    <property type="entry name" value="CsbD"/>
</dbReference>
<evidence type="ECO:0000256" key="2">
    <source>
        <dbReference type="SAM" id="MobiDB-lite"/>
    </source>
</evidence>
<protein>
    <submittedName>
        <fullName evidence="4">CsbD family protein</fullName>
    </submittedName>
</protein>
<reference evidence="5" key="1">
    <citation type="submission" date="2018-09" db="EMBL/GenBank/DDBJ databases">
        <authorList>
            <person name="Zhu H."/>
        </authorList>
    </citation>
    <scope>NUCLEOTIDE SEQUENCE [LARGE SCALE GENOMIC DNA]</scope>
    <source>
        <strain evidence="5">K1W22B-1</strain>
    </source>
</reference>
<evidence type="ECO:0000259" key="3">
    <source>
        <dbReference type="Pfam" id="PF05532"/>
    </source>
</evidence>
<feature type="region of interest" description="Disordered" evidence="2">
    <location>
        <begin position="1"/>
        <end position="60"/>
    </location>
</feature>
<dbReference type="InterPro" id="IPR036629">
    <property type="entry name" value="YjbJ_sf"/>
</dbReference>
<dbReference type="Proteomes" id="UP000276542">
    <property type="component" value="Unassembled WGS sequence"/>
</dbReference>
<evidence type="ECO:0000313" key="4">
    <source>
        <dbReference type="EMBL" id="RJS45584.1"/>
    </source>
</evidence>
<dbReference type="Gene3D" id="1.10.1470.10">
    <property type="entry name" value="YjbJ"/>
    <property type="match status" value="1"/>
</dbReference>
<comment type="similarity">
    <text evidence="1">Belongs to the UPF0337 (CsbD) family.</text>
</comment>
<feature type="compositionally biased region" description="Basic and acidic residues" evidence="2">
    <location>
        <begin position="46"/>
        <end position="60"/>
    </location>
</feature>